<reference evidence="1 2" key="1">
    <citation type="journal article" date="2016" name="Nat. Commun.">
        <title>Thousands of microbial genomes shed light on interconnected biogeochemical processes in an aquifer system.</title>
        <authorList>
            <person name="Anantharaman K."/>
            <person name="Brown C.T."/>
            <person name="Hug L.A."/>
            <person name="Sharon I."/>
            <person name="Castelle C.J."/>
            <person name="Probst A.J."/>
            <person name="Thomas B.C."/>
            <person name="Singh A."/>
            <person name="Wilkins M.J."/>
            <person name="Karaoz U."/>
            <person name="Brodie E.L."/>
            <person name="Williams K.H."/>
            <person name="Hubbard S.S."/>
            <person name="Banfield J.F."/>
        </authorList>
    </citation>
    <scope>NUCLEOTIDE SEQUENCE [LARGE SCALE GENOMIC DNA]</scope>
</reference>
<organism evidence="1 2">
    <name type="scientific">Candidatus Terrybacteria bacterium RIFCSPHIGHO2_01_FULL_48_17</name>
    <dbReference type="NCBI Taxonomy" id="1802362"/>
    <lineage>
        <taxon>Bacteria</taxon>
        <taxon>Candidatus Terryibacteriota</taxon>
    </lineage>
</organism>
<evidence type="ECO:0000313" key="1">
    <source>
        <dbReference type="EMBL" id="OHA47688.1"/>
    </source>
</evidence>
<dbReference type="AlphaFoldDB" id="A0A1G2PH63"/>
<evidence type="ECO:0000313" key="2">
    <source>
        <dbReference type="Proteomes" id="UP000177629"/>
    </source>
</evidence>
<protein>
    <submittedName>
        <fullName evidence="1">Uncharacterized protein</fullName>
    </submittedName>
</protein>
<sequence>MRIDAVFILRNPNSNFGAVNIPYTIEIFDVQQQLIGTRDGKTFLSPRENRPIIQNAIDVKGRIPASADVVLGEITWAENPVGVSSDPRLVVVEKELVRDNSGPEFAEARGVIRNDSPFEYFQVFVNVLLYSQSQDLVAVRITELRNIAPAASREFRVAWRIPIDEAFTVDVHAFTNLFAEGNFVKQYNIVPFTHRRGVPR</sequence>
<accession>A0A1G2PH63</accession>
<comment type="caution">
    <text evidence="1">The sequence shown here is derived from an EMBL/GenBank/DDBJ whole genome shotgun (WGS) entry which is preliminary data.</text>
</comment>
<gene>
    <name evidence="1" type="ORF">A2806_03680</name>
</gene>
<proteinExistence type="predicted"/>
<dbReference type="STRING" id="1802362.A2806_03680"/>
<dbReference type="Proteomes" id="UP000177629">
    <property type="component" value="Unassembled WGS sequence"/>
</dbReference>
<dbReference type="EMBL" id="MHSS01000015">
    <property type="protein sequence ID" value="OHA47688.1"/>
    <property type="molecule type" value="Genomic_DNA"/>
</dbReference>
<name>A0A1G2PH63_9BACT</name>